<evidence type="ECO:0000259" key="2">
    <source>
        <dbReference type="Pfam" id="PF19238"/>
    </source>
</evidence>
<dbReference type="AlphaFoldDB" id="K1UMP8"/>
<dbReference type="SUPFAM" id="SSF102114">
    <property type="entry name" value="Radical SAM enzymes"/>
    <property type="match status" value="1"/>
</dbReference>
<comment type="caution">
    <text evidence="3">The sequence shown here is derived from an EMBL/GenBank/DDBJ whole genome shotgun (WGS) entry which is preliminary data.</text>
</comment>
<dbReference type="InterPro" id="IPR007549">
    <property type="entry name" value="DUF512"/>
</dbReference>
<accession>K1UMP8</accession>
<feature type="domain" description="DUF512" evidence="1">
    <location>
        <begin position="117"/>
        <end position="177"/>
    </location>
</feature>
<dbReference type="Pfam" id="PF19238">
    <property type="entry name" value="Radical_SAM_2"/>
    <property type="match status" value="1"/>
</dbReference>
<reference evidence="3" key="1">
    <citation type="journal article" date="2013" name="Environ. Microbiol.">
        <title>Microbiota from the distal guts of lean and obese adolescents exhibit partial functional redundancy besides clear differences in community structure.</title>
        <authorList>
            <person name="Ferrer M."/>
            <person name="Ruiz A."/>
            <person name="Lanza F."/>
            <person name="Haange S.B."/>
            <person name="Oberbach A."/>
            <person name="Till H."/>
            <person name="Bargiela R."/>
            <person name="Campoy C."/>
            <person name="Segura M.T."/>
            <person name="Richter M."/>
            <person name="von Bergen M."/>
            <person name="Seifert J."/>
            <person name="Suarez A."/>
        </authorList>
    </citation>
    <scope>NUCLEOTIDE SEQUENCE</scope>
</reference>
<dbReference type="InterPro" id="IPR058240">
    <property type="entry name" value="rSAM_sf"/>
</dbReference>
<sequence>MRPTLYFKDDDSRLSFLQGNYITLTNMSDHDIDRIIRYHLAPINISFQTTNPELRCKMLHNRFAGNIFPKVQRLYEAGIEMNGQIVLCKGYNDGAELERSISDLSKYLPHLKSVSVVPVGLSKYRDGLAPLEPFTREDAKEVLATIHKWQKKLYEQWGLHFIHAGDEWYLLAGEPSPGG</sequence>
<proteinExistence type="predicted"/>
<name>K1UMP8_9ZZZZ</name>
<dbReference type="Pfam" id="PF04459">
    <property type="entry name" value="DUF512"/>
    <property type="match status" value="1"/>
</dbReference>
<evidence type="ECO:0000313" key="3">
    <source>
        <dbReference type="EMBL" id="EKC81524.1"/>
    </source>
</evidence>
<feature type="domain" description="Putative radical SAM N-terminal" evidence="2">
    <location>
        <begin position="1"/>
        <end position="114"/>
    </location>
</feature>
<evidence type="ECO:0000259" key="1">
    <source>
        <dbReference type="Pfam" id="PF04459"/>
    </source>
</evidence>
<dbReference type="InterPro" id="IPR045375">
    <property type="entry name" value="Put_radical_SAM-like_N"/>
</dbReference>
<dbReference type="InterPro" id="IPR013785">
    <property type="entry name" value="Aldolase_TIM"/>
</dbReference>
<feature type="non-terminal residue" evidence="3">
    <location>
        <position position="179"/>
    </location>
</feature>
<organism evidence="3">
    <name type="scientific">human gut metagenome</name>
    <dbReference type="NCBI Taxonomy" id="408170"/>
    <lineage>
        <taxon>unclassified sequences</taxon>
        <taxon>metagenomes</taxon>
        <taxon>organismal metagenomes</taxon>
    </lineage>
</organism>
<gene>
    <name evidence="3" type="ORF">LEA_00254</name>
</gene>
<protein>
    <submittedName>
        <fullName evidence="3">Protein containing DUF512</fullName>
    </submittedName>
</protein>
<dbReference type="Gene3D" id="3.20.20.70">
    <property type="entry name" value="Aldolase class I"/>
    <property type="match status" value="1"/>
</dbReference>
<dbReference type="EMBL" id="AJWY01000182">
    <property type="protein sequence ID" value="EKC81524.1"/>
    <property type="molecule type" value="Genomic_DNA"/>
</dbReference>